<evidence type="ECO:0000313" key="2">
    <source>
        <dbReference type="Proteomes" id="UP000663792"/>
    </source>
</evidence>
<name>A0A938YBJ0_9ACTN</name>
<proteinExistence type="predicted"/>
<organism evidence="1 2">
    <name type="scientific">Nakamurella leprariae</name>
    <dbReference type="NCBI Taxonomy" id="2803911"/>
    <lineage>
        <taxon>Bacteria</taxon>
        <taxon>Bacillati</taxon>
        <taxon>Actinomycetota</taxon>
        <taxon>Actinomycetes</taxon>
        <taxon>Nakamurellales</taxon>
        <taxon>Nakamurellaceae</taxon>
        <taxon>Nakamurella</taxon>
    </lineage>
</organism>
<dbReference type="AlphaFoldDB" id="A0A938YBJ0"/>
<keyword evidence="2" id="KW-1185">Reference proteome</keyword>
<evidence type="ECO:0000313" key="1">
    <source>
        <dbReference type="EMBL" id="MBM9466566.1"/>
    </source>
</evidence>
<comment type="caution">
    <text evidence="1">The sequence shown here is derived from an EMBL/GenBank/DDBJ whole genome shotgun (WGS) entry which is preliminary data.</text>
</comment>
<sequence>MKARRISLSLLTLVDEPDDLTDTPTDVTEAAIVCHLSGEEQGFWFRGTDAVVVSVQGTETPTTALSMVADLPLVTAS</sequence>
<dbReference type="RefSeq" id="WP_205259527.1">
    <property type="nucleotide sequence ID" value="NZ_JAERWK010000006.1"/>
</dbReference>
<gene>
    <name evidence="1" type="ORF">JL106_04630</name>
</gene>
<protein>
    <submittedName>
        <fullName evidence="1">Uncharacterized protein</fullName>
    </submittedName>
</protein>
<accession>A0A938YBJ0</accession>
<dbReference type="EMBL" id="JAERWK010000006">
    <property type="protein sequence ID" value="MBM9466566.1"/>
    <property type="molecule type" value="Genomic_DNA"/>
</dbReference>
<reference evidence="1" key="1">
    <citation type="submission" date="2021-01" db="EMBL/GenBank/DDBJ databases">
        <title>YIM 132084 draft genome.</title>
        <authorList>
            <person name="An D."/>
        </authorList>
    </citation>
    <scope>NUCLEOTIDE SEQUENCE</scope>
    <source>
        <strain evidence="1">YIM 132084</strain>
    </source>
</reference>
<dbReference type="Proteomes" id="UP000663792">
    <property type="component" value="Unassembled WGS sequence"/>
</dbReference>